<dbReference type="Proteomes" id="UP000011115">
    <property type="component" value="Unassembled WGS sequence"/>
</dbReference>
<evidence type="ECO:0000313" key="2">
    <source>
        <dbReference type="Proteomes" id="UP000011115"/>
    </source>
</evidence>
<dbReference type="PaxDb" id="4113-PGSC0003DMT400051030"/>
<evidence type="ECO:0000313" key="1">
    <source>
        <dbReference type="EnsemblPlants" id="PGSC0003DMT400051030"/>
    </source>
</evidence>
<dbReference type="InParanoid" id="M1BR67"/>
<dbReference type="HOGENOM" id="CLU_2817441_0_0_1"/>
<dbReference type="AlphaFoldDB" id="M1BR67"/>
<protein>
    <submittedName>
        <fullName evidence="1">Uncharacterized protein</fullName>
    </submittedName>
</protein>
<proteinExistence type="predicted"/>
<reference evidence="2" key="1">
    <citation type="journal article" date="2011" name="Nature">
        <title>Genome sequence and analysis of the tuber crop potato.</title>
        <authorList>
            <consortium name="The Potato Genome Sequencing Consortium"/>
        </authorList>
    </citation>
    <scope>NUCLEOTIDE SEQUENCE [LARGE SCALE GENOMIC DNA]</scope>
    <source>
        <strain evidence="2">cv. DM1-3 516 R44</strain>
    </source>
</reference>
<keyword evidence="2" id="KW-1185">Reference proteome</keyword>
<sequence length="67" mass="7409">MEELTTLLAVKDLEIARLKVLLQKDLSQRPGPSDGGQADVDALRTDNAKLVEMNAKLDAEVKVIYEQ</sequence>
<accession>M1BR67</accession>
<organism evidence="1 2">
    <name type="scientific">Solanum tuberosum</name>
    <name type="common">Potato</name>
    <dbReference type="NCBI Taxonomy" id="4113"/>
    <lineage>
        <taxon>Eukaryota</taxon>
        <taxon>Viridiplantae</taxon>
        <taxon>Streptophyta</taxon>
        <taxon>Embryophyta</taxon>
        <taxon>Tracheophyta</taxon>
        <taxon>Spermatophyta</taxon>
        <taxon>Magnoliopsida</taxon>
        <taxon>eudicotyledons</taxon>
        <taxon>Gunneridae</taxon>
        <taxon>Pentapetalae</taxon>
        <taxon>asterids</taxon>
        <taxon>lamiids</taxon>
        <taxon>Solanales</taxon>
        <taxon>Solanaceae</taxon>
        <taxon>Solanoideae</taxon>
        <taxon>Solaneae</taxon>
        <taxon>Solanum</taxon>
    </lineage>
</organism>
<dbReference type="EnsemblPlants" id="PGSC0003DMT400051030">
    <property type="protein sequence ID" value="PGSC0003DMT400051030"/>
    <property type="gene ID" value="PGSC0003DMG400019813"/>
</dbReference>
<reference evidence="1" key="2">
    <citation type="submission" date="2015-06" db="UniProtKB">
        <authorList>
            <consortium name="EnsemblPlants"/>
        </authorList>
    </citation>
    <scope>IDENTIFICATION</scope>
    <source>
        <strain evidence="1">DM1-3 516 R44</strain>
    </source>
</reference>
<name>M1BR67_SOLTU</name>
<dbReference type="Gramene" id="PGSC0003DMT400051030">
    <property type="protein sequence ID" value="PGSC0003DMT400051030"/>
    <property type="gene ID" value="PGSC0003DMG400019813"/>
</dbReference>